<organism evidence="1 2">
    <name type="scientific">Catharanthus roseus</name>
    <name type="common">Madagascar periwinkle</name>
    <name type="synonym">Vinca rosea</name>
    <dbReference type="NCBI Taxonomy" id="4058"/>
    <lineage>
        <taxon>Eukaryota</taxon>
        <taxon>Viridiplantae</taxon>
        <taxon>Streptophyta</taxon>
        <taxon>Embryophyta</taxon>
        <taxon>Tracheophyta</taxon>
        <taxon>Spermatophyta</taxon>
        <taxon>Magnoliopsida</taxon>
        <taxon>eudicotyledons</taxon>
        <taxon>Gunneridae</taxon>
        <taxon>Pentapetalae</taxon>
        <taxon>asterids</taxon>
        <taxon>lamiids</taxon>
        <taxon>Gentianales</taxon>
        <taxon>Apocynaceae</taxon>
        <taxon>Rauvolfioideae</taxon>
        <taxon>Vinceae</taxon>
        <taxon>Catharanthinae</taxon>
        <taxon>Catharanthus</taxon>
    </lineage>
</organism>
<dbReference type="EMBL" id="CM044707">
    <property type="protein sequence ID" value="KAI5654739.1"/>
    <property type="molecule type" value="Genomic_DNA"/>
</dbReference>
<reference evidence="2" key="1">
    <citation type="journal article" date="2023" name="Nat. Plants">
        <title>Single-cell RNA sequencing provides a high-resolution roadmap for understanding the multicellular compartmentation of specialized metabolism.</title>
        <authorList>
            <person name="Sun S."/>
            <person name="Shen X."/>
            <person name="Li Y."/>
            <person name="Li Y."/>
            <person name="Wang S."/>
            <person name="Li R."/>
            <person name="Zhang H."/>
            <person name="Shen G."/>
            <person name="Guo B."/>
            <person name="Wei J."/>
            <person name="Xu J."/>
            <person name="St-Pierre B."/>
            <person name="Chen S."/>
            <person name="Sun C."/>
        </authorList>
    </citation>
    <scope>NUCLEOTIDE SEQUENCE [LARGE SCALE GENOMIC DNA]</scope>
</reference>
<proteinExistence type="predicted"/>
<evidence type="ECO:0000313" key="2">
    <source>
        <dbReference type="Proteomes" id="UP001060085"/>
    </source>
</evidence>
<protein>
    <submittedName>
        <fullName evidence="1">Uncharacterized protein</fullName>
    </submittedName>
</protein>
<comment type="caution">
    <text evidence="1">The sequence shown here is derived from an EMBL/GenBank/DDBJ whole genome shotgun (WGS) entry which is preliminary data.</text>
</comment>
<accession>A0ACC0A2C4</accession>
<evidence type="ECO:0000313" key="1">
    <source>
        <dbReference type="EMBL" id="KAI5654739.1"/>
    </source>
</evidence>
<gene>
    <name evidence="1" type="ORF">M9H77_31926</name>
</gene>
<dbReference type="Proteomes" id="UP001060085">
    <property type="component" value="Linkage Group LG07"/>
</dbReference>
<keyword evidence="2" id="KW-1185">Reference proteome</keyword>
<name>A0ACC0A2C4_CATRO</name>
<sequence>MHCPVREESSSLESFALDLGDCIGAESCVDLKSSLSDLEQEILSHTIHDNRRRRRRDKLSEKMKREKTDYPPPIPWLARTGKLPSHMPWIMKRYPMTDGRLIIREEKVKRHEYFQAFRSDGRLVLRLVPVIDEDEEEEEENDDNVHVITDDEDGEVDGFVDVSAEVIAAENQNGEEDESLNNSSETCIEKCGGDARSNCMFKMTLASFRPVRT</sequence>